<keyword evidence="4 6" id="KW-0255">Endonuclease</keyword>
<keyword evidence="6" id="KW-0699">rRNA-binding</keyword>
<evidence type="ECO:0000313" key="9">
    <source>
        <dbReference type="Proteomes" id="UP000824242"/>
    </source>
</evidence>
<reference evidence="8" key="1">
    <citation type="submission" date="2020-10" db="EMBL/GenBank/DDBJ databases">
        <authorList>
            <person name="Gilroy R."/>
        </authorList>
    </citation>
    <scope>NUCLEOTIDE SEQUENCE</scope>
    <source>
        <strain evidence="8">ChiSxjej1B13-7958</strain>
    </source>
</reference>
<organism evidence="8 9">
    <name type="scientific">Candidatus Caccousia avicola</name>
    <dbReference type="NCBI Taxonomy" id="2840721"/>
    <lineage>
        <taxon>Bacteria</taxon>
        <taxon>Bacillati</taxon>
        <taxon>Bacillota</taxon>
        <taxon>Clostridia</taxon>
        <taxon>Eubacteriales</taxon>
        <taxon>Oscillospiraceae</taxon>
        <taxon>Oscillospiraceae incertae sedis</taxon>
        <taxon>Candidatus Caccousia</taxon>
    </lineage>
</organism>
<name>A0A9D1DEW2_9FIRM</name>
<dbReference type="HAMAP" id="MF_01468">
    <property type="entry name" value="RNase_Mini_III"/>
    <property type="match status" value="1"/>
</dbReference>
<accession>A0A9D1DEW2</accession>
<evidence type="ECO:0000313" key="8">
    <source>
        <dbReference type="EMBL" id="HIR48076.1"/>
    </source>
</evidence>
<dbReference type="Gene3D" id="1.10.1520.10">
    <property type="entry name" value="Ribonuclease III domain"/>
    <property type="match status" value="1"/>
</dbReference>
<protein>
    <recommendedName>
        <fullName evidence="6">Mini-ribonuclease 3</fullName>
        <shortName evidence="6">Mini-3</shortName>
        <shortName evidence="6">Mini-RNase 3</shortName>
        <ecNumber evidence="6">3.1.26.-</ecNumber>
    </recommendedName>
    <alternativeName>
        <fullName evidence="6">Mini-RNase III</fullName>
        <shortName evidence="6">Mini-III</shortName>
    </alternativeName>
</protein>
<proteinExistence type="inferred from homology"/>
<keyword evidence="5 6" id="KW-0378">Hydrolase</keyword>
<dbReference type="EMBL" id="DVGZ01000112">
    <property type="protein sequence ID" value="HIR48076.1"/>
    <property type="molecule type" value="Genomic_DNA"/>
</dbReference>
<dbReference type="InterPro" id="IPR000999">
    <property type="entry name" value="RNase_III_dom"/>
</dbReference>
<comment type="cofactor">
    <cofactor evidence="6">
        <name>Mg(2+)</name>
        <dbReference type="ChEBI" id="CHEBI:18420"/>
    </cofactor>
</comment>
<reference evidence="8" key="2">
    <citation type="journal article" date="2021" name="PeerJ">
        <title>Extensive microbial diversity within the chicken gut microbiome revealed by metagenomics and culture.</title>
        <authorList>
            <person name="Gilroy R."/>
            <person name="Ravi A."/>
            <person name="Getino M."/>
            <person name="Pursley I."/>
            <person name="Horton D.L."/>
            <person name="Alikhan N.F."/>
            <person name="Baker D."/>
            <person name="Gharbi K."/>
            <person name="Hall N."/>
            <person name="Watson M."/>
            <person name="Adriaenssens E.M."/>
            <person name="Foster-Nyarko E."/>
            <person name="Jarju S."/>
            <person name="Secka A."/>
            <person name="Antonio M."/>
            <person name="Oren A."/>
            <person name="Chaudhuri R.R."/>
            <person name="La Ragione R."/>
            <person name="Hildebrand F."/>
            <person name="Pallen M.J."/>
        </authorList>
    </citation>
    <scope>NUCLEOTIDE SEQUENCE</scope>
    <source>
        <strain evidence="8">ChiSxjej1B13-7958</strain>
    </source>
</reference>
<comment type="subunit">
    <text evidence="6">Homodimer.</text>
</comment>
<evidence type="ECO:0000256" key="4">
    <source>
        <dbReference type="ARBA" id="ARBA00022759"/>
    </source>
</evidence>
<keyword evidence="1 6" id="KW-0690">Ribosome biogenesis</keyword>
<feature type="domain" description="RNase III" evidence="7">
    <location>
        <begin position="18"/>
        <end position="115"/>
    </location>
</feature>
<keyword evidence="3 6" id="KW-0540">Nuclease</keyword>
<comment type="caution">
    <text evidence="8">The sequence shown here is derived from an EMBL/GenBank/DDBJ whole genome shotgun (WGS) entry which is preliminary data.</text>
</comment>
<dbReference type="PIRSF" id="PIRSF005520">
    <property type="entry name" value="UCP005520"/>
    <property type="match status" value="1"/>
</dbReference>
<comment type="function">
    <text evidence="6">Involved in correct processing of both the 5' and 3' ends of 23S rRNA precursor. Processes 30S rRNA precursor transcript even in absence of ribonuclease 3 (Rnc); Rnc processes 30S rRNA into smaller rRNA precursors.</text>
</comment>
<evidence type="ECO:0000256" key="3">
    <source>
        <dbReference type="ARBA" id="ARBA00022722"/>
    </source>
</evidence>
<evidence type="ECO:0000259" key="7">
    <source>
        <dbReference type="Pfam" id="PF00636"/>
    </source>
</evidence>
<gene>
    <name evidence="6" type="primary">mrnC</name>
    <name evidence="8" type="ORF">IAB89_10575</name>
</gene>
<dbReference type="GO" id="GO:0006364">
    <property type="term" value="P:rRNA processing"/>
    <property type="evidence" value="ECO:0007669"/>
    <property type="project" value="UniProtKB-UniRule"/>
</dbReference>
<dbReference type="EC" id="3.1.26.-" evidence="6"/>
<sequence>MERFIQQPCDPRQFSPLTLAFMGDAVFEMFVRERLVCQGNCSVNKLHKRAVEQVCCQAQAAAAQSLLPLMTEEEQEVYRRGRNAHVNHVPKNADPADYHAATALETLFGYVYLKGELDRLRLFFSIICGEDAPAV</sequence>
<comment type="subcellular location">
    <subcellularLocation>
        <location evidence="6">Cytoplasm</location>
    </subcellularLocation>
</comment>
<dbReference type="Proteomes" id="UP000824242">
    <property type="component" value="Unassembled WGS sequence"/>
</dbReference>
<dbReference type="GO" id="GO:0019843">
    <property type="term" value="F:rRNA binding"/>
    <property type="evidence" value="ECO:0007669"/>
    <property type="project" value="UniProtKB-UniRule"/>
</dbReference>
<keyword evidence="6" id="KW-0460">Magnesium</keyword>
<dbReference type="PANTHER" id="PTHR34276">
    <property type="entry name" value="MINI-RIBONUCLEASE 3"/>
    <property type="match status" value="1"/>
</dbReference>
<keyword evidence="6" id="KW-0694">RNA-binding</keyword>
<keyword evidence="6" id="KW-0963">Cytoplasm</keyword>
<comment type="similarity">
    <text evidence="6">Belongs to the MrnC RNase family.</text>
</comment>
<dbReference type="GO" id="GO:0005737">
    <property type="term" value="C:cytoplasm"/>
    <property type="evidence" value="ECO:0007669"/>
    <property type="project" value="UniProtKB-SubCell"/>
</dbReference>
<dbReference type="GO" id="GO:0004525">
    <property type="term" value="F:ribonuclease III activity"/>
    <property type="evidence" value="ECO:0007669"/>
    <property type="project" value="InterPro"/>
</dbReference>
<evidence type="ECO:0000256" key="5">
    <source>
        <dbReference type="ARBA" id="ARBA00022801"/>
    </source>
</evidence>
<evidence type="ECO:0000256" key="1">
    <source>
        <dbReference type="ARBA" id="ARBA00022517"/>
    </source>
</evidence>
<evidence type="ECO:0000256" key="6">
    <source>
        <dbReference type="HAMAP-Rule" id="MF_01468"/>
    </source>
</evidence>
<feature type="active site" evidence="6">
    <location>
        <position position="24"/>
    </location>
</feature>
<evidence type="ECO:0000256" key="2">
    <source>
        <dbReference type="ARBA" id="ARBA00022552"/>
    </source>
</evidence>
<dbReference type="AlphaFoldDB" id="A0A9D1DEW2"/>
<dbReference type="Pfam" id="PF00636">
    <property type="entry name" value="Ribonuclease_3"/>
    <property type="match status" value="1"/>
</dbReference>
<dbReference type="InterPro" id="IPR036389">
    <property type="entry name" value="RNase_III_sf"/>
</dbReference>
<dbReference type="SUPFAM" id="SSF69065">
    <property type="entry name" value="RNase III domain-like"/>
    <property type="match status" value="1"/>
</dbReference>
<dbReference type="InterPro" id="IPR008226">
    <property type="entry name" value="Mini3_fam"/>
</dbReference>
<keyword evidence="2 6" id="KW-0698">rRNA processing</keyword>
<dbReference type="PANTHER" id="PTHR34276:SF1">
    <property type="entry name" value="MINI-RIBONUCLEASE 3"/>
    <property type="match status" value="1"/>
</dbReference>